<accession>A0ABT7NHF3</accession>
<protein>
    <submittedName>
        <fullName evidence="3">Uncharacterized protein</fullName>
    </submittedName>
</protein>
<feature type="region of interest" description="Disordered" evidence="1">
    <location>
        <begin position="36"/>
        <end position="59"/>
    </location>
</feature>
<evidence type="ECO:0000256" key="2">
    <source>
        <dbReference type="SAM" id="Phobius"/>
    </source>
</evidence>
<keyword evidence="2" id="KW-0472">Membrane</keyword>
<sequence>MDAQALGLLIILVTGAFSFFIGRKLSARWRARKDAKRRAEREAAESRQVRRARQRSQKR</sequence>
<evidence type="ECO:0000313" key="4">
    <source>
        <dbReference type="Proteomes" id="UP001174908"/>
    </source>
</evidence>
<organism evidence="3 4">
    <name type="scientific">Variovorax dokdonensis</name>
    <dbReference type="NCBI Taxonomy" id="344883"/>
    <lineage>
        <taxon>Bacteria</taxon>
        <taxon>Pseudomonadati</taxon>
        <taxon>Pseudomonadota</taxon>
        <taxon>Betaproteobacteria</taxon>
        <taxon>Burkholderiales</taxon>
        <taxon>Comamonadaceae</taxon>
        <taxon>Variovorax</taxon>
    </lineage>
</organism>
<proteinExistence type="predicted"/>
<dbReference type="RefSeq" id="WP_286662489.1">
    <property type="nucleotide sequence ID" value="NZ_JASZYV010000007.1"/>
</dbReference>
<feature type="compositionally biased region" description="Basic residues" evidence="1">
    <location>
        <begin position="49"/>
        <end position="59"/>
    </location>
</feature>
<evidence type="ECO:0000256" key="1">
    <source>
        <dbReference type="SAM" id="MobiDB-lite"/>
    </source>
</evidence>
<comment type="caution">
    <text evidence="3">The sequence shown here is derived from an EMBL/GenBank/DDBJ whole genome shotgun (WGS) entry which is preliminary data.</text>
</comment>
<keyword evidence="4" id="KW-1185">Reference proteome</keyword>
<keyword evidence="2" id="KW-0812">Transmembrane</keyword>
<dbReference type="EMBL" id="JASZYV010000007">
    <property type="protein sequence ID" value="MDM0047367.1"/>
    <property type="molecule type" value="Genomic_DNA"/>
</dbReference>
<keyword evidence="2" id="KW-1133">Transmembrane helix</keyword>
<feature type="transmembrane region" description="Helical" evidence="2">
    <location>
        <begin position="6"/>
        <end position="22"/>
    </location>
</feature>
<feature type="compositionally biased region" description="Basic and acidic residues" evidence="1">
    <location>
        <begin position="37"/>
        <end position="48"/>
    </location>
</feature>
<reference evidence="3" key="1">
    <citation type="submission" date="2023-06" db="EMBL/GenBank/DDBJ databases">
        <authorList>
            <person name="Jiang Y."/>
            <person name="Liu Q."/>
        </authorList>
    </citation>
    <scope>NUCLEOTIDE SEQUENCE</scope>
    <source>
        <strain evidence="3">CGMCC 1.12089</strain>
    </source>
</reference>
<name>A0ABT7NHF3_9BURK</name>
<gene>
    <name evidence="3" type="ORF">QTH91_22945</name>
</gene>
<evidence type="ECO:0000313" key="3">
    <source>
        <dbReference type="EMBL" id="MDM0047367.1"/>
    </source>
</evidence>
<dbReference type="Proteomes" id="UP001174908">
    <property type="component" value="Unassembled WGS sequence"/>
</dbReference>